<evidence type="ECO:0000313" key="2">
    <source>
        <dbReference type="Proteomes" id="UP000663879"/>
    </source>
</evidence>
<gene>
    <name evidence="1" type="ORF">OXX778_LOCUS13467</name>
</gene>
<protein>
    <submittedName>
        <fullName evidence="1">Uncharacterized protein</fullName>
    </submittedName>
</protein>
<evidence type="ECO:0000313" key="1">
    <source>
        <dbReference type="EMBL" id="CAF0941790.1"/>
    </source>
</evidence>
<organism evidence="1 2">
    <name type="scientific">Brachionus calyciflorus</name>
    <dbReference type="NCBI Taxonomy" id="104777"/>
    <lineage>
        <taxon>Eukaryota</taxon>
        <taxon>Metazoa</taxon>
        <taxon>Spiralia</taxon>
        <taxon>Gnathifera</taxon>
        <taxon>Rotifera</taxon>
        <taxon>Eurotatoria</taxon>
        <taxon>Monogononta</taxon>
        <taxon>Pseudotrocha</taxon>
        <taxon>Ploima</taxon>
        <taxon>Brachionidae</taxon>
        <taxon>Brachionus</taxon>
    </lineage>
</organism>
<accession>A0A814CJT7</accession>
<keyword evidence="2" id="KW-1185">Reference proteome</keyword>
<dbReference type="OrthoDB" id="2384258at2759"/>
<dbReference type="AlphaFoldDB" id="A0A814CJT7"/>
<name>A0A814CJT7_9BILA</name>
<dbReference type="EMBL" id="CAJNOC010002593">
    <property type="protein sequence ID" value="CAF0941790.1"/>
    <property type="molecule type" value="Genomic_DNA"/>
</dbReference>
<sequence length="233" mass="27302">MNTTKFNGNYGCPYCLNPGSYNSDGKKMCYSKKFKFPHTLNRLDFDIDSYNTWKASVVLIDFGDLDNKYLIFIEKAYKETETFTIKAVLLNTPLNNSTTIKIERYSMEIDFKNEYQGCFFDRFPYQMHDFVYVNKLIMNNKFCQEFCGFYGVNFSSTFNGDTCSYGNNFGSYNGPKYKIKFDKRCVGVQSDICRGRVFKPYSVFISERSNLNLKILTTIIGYNRRKIFTKYTV</sequence>
<comment type="caution">
    <text evidence="1">The sequence shown here is derived from an EMBL/GenBank/DDBJ whole genome shotgun (WGS) entry which is preliminary data.</text>
</comment>
<proteinExistence type="predicted"/>
<reference evidence="1" key="1">
    <citation type="submission" date="2021-02" db="EMBL/GenBank/DDBJ databases">
        <authorList>
            <person name="Nowell W R."/>
        </authorList>
    </citation>
    <scope>NUCLEOTIDE SEQUENCE</scope>
    <source>
        <strain evidence="1">Ploen Becks lab</strain>
    </source>
</reference>
<dbReference type="Proteomes" id="UP000663879">
    <property type="component" value="Unassembled WGS sequence"/>
</dbReference>